<dbReference type="GO" id="GO:0017148">
    <property type="term" value="P:negative regulation of translation"/>
    <property type="evidence" value="ECO:0007669"/>
    <property type="project" value="InterPro"/>
</dbReference>
<dbReference type="InterPro" id="IPR038493">
    <property type="entry name" value="MqsR_sf"/>
</dbReference>
<protein>
    <recommendedName>
        <fullName evidence="3">mRNA interferase MqsR</fullName>
    </recommendedName>
</protein>
<evidence type="ECO:0000313" key="2">
    <source>
        <dbReference type="Proteomes" id="UP000188276"/>
    </source>
</evidence>
<dbReference type="Proteomes" id="UP000188276">
    <property type="component" value="Unassembled WGS sequence"/>
</dbReference>
<organism evidence="1 2">
    <name type="scientific">Vibrio ruber (strain DSM 16370 / JCM 11486 / BCRC 17186 / CECT 7878 / LMG 23124 / VR1)</name>
    <dbReference type="NCBI Taxonomy" id="1123498"/>
    <lineage>
        <taxon>Bacteria</taxon>
        <taxon>Pseudomonadati</taxon>
        <taxon>Pseudomonadota</taxon>
        <taxon>Gammaproteobacteria</taxon>
        <taxon>Vibrionales</taxon>
        <taxon>Vibrionaceae</taxon>
        <taxon>Vibrio</taxon>
    </lineage>
</organism>
<evidence type="ECO:0008006" key="3">
    <source>
        <dbReference type="Google" id="ProtNLM"/>
    </source>
</evidence>
<proteinExistence type="predicted"/>
<evidence type="ECO:0000313" key="1">
    <source>
        <dbReference type="EMBL" id="SJN55218.1"/>
    </source>
</evidence>
<dbReference type="Gene3D" id="3.30.2310.40">
    <property type="match status" value="1"/>
</dbReference>
<reference evidence="2" key="1">
    <citation type="submission" date="2017-02" db="EMBL/GenBank/DDBJ databases">
        <authorList>
            <person name="Rodrigo-Torres L."/>
            <person name="Arahal R.D."/>
            <person name="Lucena T."/>
        </authorList>
    </citation>
    <scope>NUCLEOTIDE SEQUENCE [LARGE SCALE GENOMIC DNA]</scope>
    <source>
        <strain evidence="2">CECT 7878</strain>
    </source>
</reference>
<dbReference type="EMBL" id="FULE01000015">
    <property type="protein sequence ID" value="SJN55218.1"/>
    <property type="molecule type" value="Genomic_DNA"/>
</dbReference>
<dbReference type="Pfam" id="PF15723">
    <property type="entry name" value="MqsR_toxin"/>
    <property type="match status" value="1"/>
</dbReference>
<sequence length="106" mass="12574">MAEYRLEDVRKAAQQLNIEYRGRKVQRDAANLGYEICDVADCLCQLTERDFKKTHYRAIGPPDDEYICRYTKVVFDKERVDELYVKFSLIDNYLVVELASFHLPQF</sequence>
<accession>A0A1R4LF74</accession>
<gene>
    <name evidence="1" type="ORF">VR7878_01133</name>
</gene>
<dbReference type="GO" id="GO:0009372">
    <property type="term" value="P:quorum sensing"/>
    <property type="evidence" value="ECO:0007669"/>
    <property type="project" value="InterPro"/>
</dbReference>
<dbReference type="STRING" id="1123498.VR7878_01133"/>
<name>A0A1R4LF74_VIBR1</name>
<dbReference type="InterPro" id="IPR031451">
    <property type="entry name" value="MqsR_toxin"/>
</dbReference>
<dbReference type="OrthoDB" id="6183442at2"/>
<dbReference type="RefSeq" id="WP_077334234.1">
    <property type="nucleotide sequence ID" value="NZ_FULE01000015.1"/>
</dbReference>
<keyword evidence="2" id="KW-1185">Reference proteome</keyword>
<dbReference type="GO" id="GO:0044010">
    <property type="term" value="P:single-species biofilm formation"/>
    <property type="evidence" value="ECO:0007669"/>
    <property type="project" value="InterPro"/>
</dbReference>
<dbReference type="AlphaFoldDB" id="A0A1R4LF74"/>